<dbReference type="InterPro" id="IPR053980">
    <property type="entry name" value="ISP_coupler"/>
</dbReference>
<accession>A0A2N0QIC3</accession>
<dbReference type="PRINTS" id="PR00507">
    <property type="entry name" value="N12N6MTFRASE"/>
</dbReference>
<dbReference type="SUPFAM" id="SSF53335">
    <property type="entry name" value="S-adenosyl-L-methionine-dependent methyltransferases"/>
    <property type="match status" value="1"/>
</dbReference>
<sequence>MLAQHLITKPVFEALFDSYSFVHNNPVSKSMDSILEILDEQGLMKEQERLNSFYESVRVRAEGVDNLKAKQDIIIQLYDKFFKVGFKETTERLGIVFTPVEVVDFIIHSVDDVLKKHFGKSLGSEGVHVLDPFTGTGTFITRLLQSGLIPKENLLRKYTQEIHANEIVLLSYYIAAINIEETFHNLY</sequence>
<dbReference type="VEuPathDB" id="FungiDB:RhiirA1_405859"/>
<dbReference type="Proteomes" id="UP000232688">
    <property type="component" value="Unassembled WGS sequence"/>
</dbReference>
<gene>
    <name evidence="2" type="ORF">RhiirA1_405859</name>
</gene>
<comment type="caution">
    <text evidence="2">The sequence shown here is derived from an EMBL/GenBank/DDBJ whole genome shotgun (WGS) entry which is preliminary data.</text>
</comment>
<name>A0A2N0QIC3_9GLOM</name>
<proteinExistence type="predicted"/>
<evidence type="ECO:0000259" key="1">
    <source>
        <dbReference type="Pfam" id="PF22240"/>
    </source>
</evidence>
<dbReference type="Gene3D" id="3.40.50.150">
    <property type="entry name" value="Vaccinia Virus protein VP39"/>
    <property type="match status" value="1"/>
</dbReference>
<reference evidence="2 3" key="1">
    <citation type="submission" date="2017-10" db="EMBL/GenBank/DDBJ databases">
        <title>Extensive intraspecific genome diversity in a model arbuscular mycorrhizal fungus.</title>
        <authorList>
            <person name="Chen E.C.H."/>
            <person name="Morin E."/>
            <person name="Baudet D."/>
            <person name="Noel J."/>
            <person name="Ndikumana S."/>
            <person name="Charron P."/>
            <person name="St-Onge C."/>
            <person name="Giorgi J."/>
            <person name="Grigoriev I.V."/>
            <person name="Roux C."/>
            <person name="Martin F.M."/>
            <person name="Corradi N."/>
        </authorList>
    </citation>
    <scope>NUCLEOTIDE SEQUENCE [LARGE SCALE GENOMIC DNA]</scope>
    <source>
        <strain evidence="2 3">A1</strain>
    </source>
</reference>
<evidence type="ECO:0000313" key="2">
    <source>
        <dbReference type="EMBL" id="PKC50804.1"/>
    </source>
</evidence>
<organism evidence="2 3">
    <name type="scientific">Rhizophagus irregularis</name>
    <dbReference type="NCBI Taxonomy" id="588596"/>
    <lineage>
        <taxon>Eukaryota</taxon>
        <taxon>Fungi</taxon>
        <taxon>Fungi incertae sedis</taxon>
        <taxon>Mucoromycota</taxon>
        <taxon>Glomeromycotina</taxon>
        <taxon>Glomeromycetes</taxon>
        <taxon>Glomerales</taxon>
        <taxon>Glomeraceae</taxon>
        <taxon>Rhizophagus</taxon>
    </lineage>
</organism>
<evidence type="ECO:0000313" key="3">
    <source>
        <dbReference type="Proteomes" id="UP000232688"/>
    </source>
</evidence>
<dbReference type="AlphaFoldDB" id="A0A2N0QIC3"/>
<feature type="non-terminal residue" evidence="2">
    <location>
        <position position="187"/>
    </location>
</feature>
<feature type="domain" description="Type ISP restriction-modification enzyme coupler" evidence="1">
    <location>
        <begin position="1"/>
        <end position="68"/>
    </location>
</feature>
<dbReference type="Pfam" id="PF22240">
    <property type="entry name" value="ISP_coupler"/>
    <property type="match status" value="1"/>
</dbReference>
<protein>
    <recommendedName>
        <fullName evidence="1">Type ISP restriction-modification enzyme coupler domain-containing protein</fullName>
    </recommendedName>
</protein>
<reference evidence="2 3" key="2">
    <citation type="submission" date="2017-10" db="EMBL/GenBank/DDBJ databases">
        <title>Genome analyses suggest a sexual origin of heterokaryosis in a supposedly ancient asexual fungus.</title>
        <authorList>
            <person name="Corradi N."/>
            <person name="Sedzielewska K."/>
            <person name="Noel J."/>
            <person name="Charron P."/>
            <person name="Farinelli L."/>
            <person name="Marton T."/>
            <person name="Kruger M."/>
            <person name="Pelin A."/>
            <person name="Brachmann A."/>
            <person name="Corradi N."/>
        </authorList>
    </citation>
    <scope>NUCLEOTIDE SEQUENCE [LARGE SCALE GENOMIC DNA]</scope>
    <source>
        <strain evidence="2 3">A1</strain>
    </source>
</reference>
<dbReference type="EMBL" id="LLXH01009014">
    <property type="protein sequence ID" value="PKC50804.1"/>
    <property type="molecule type" value="Genomic_DNA"/>
</dbReference>
<dbReference type="InterPro" id="IPR029063">
    <property type="entry name" value="SAM-dependent_MTases_sf"/>
</dbReference>